<accession>A0A7J8UZM6</accession>
<dbReference type="EMBL" id="JABFAB010000008">
    <property type="protein sequence ID" value="MBA0655674.1"/>
    <property type="molecule type" value="Genomic_DNA"/>
</dbReference>
<dbReference type="AlphaFoldDB" id="A0A7J8UZM6"/>
<evidence type="ECO:0000313" key="2">
    <source>
        <dbReference type="Proteomes" id="UP000593573"/>
    </source>
</evidence>
<keyword evidence="2" id="KW-1185">Reference proteome</keyword>
<protein>
    <submittedName>
        <fullName evidence="1">Uncharacterized protein</fullName>
    </submittedName>
</protein>
<reference evidence="1 2" key="1">
    <citation type="journal article" date="2019" name="Genome Biol. Evol.">
        <title>Insights into the evolution of the New World diploid cottons (Gossypium, subgenus Houzingenia) based on genome sequencing.</title>
        <authorList>
            <person name="Grover C.E."/>
            <person name="Arick M.A. 2nd"/>
            <person name="Thrash A."/>
            <person name="Conover J.L."/>
            <person name="Sanders W.S."/>
            <person name="Peterson D.G."/>
            <person name="Frelichowski J.E."/>
            <person name="Scheffler J.A."/>
            <person name="Scheffler B.E."/>
            <person name="Wendel J.F."/>
        </authorList>
    </citation>
    <scope>NUCLEOTIDE SEQUENCE [LARGE SCALE GENOMIC DNA]</scope>
    <source>
        <strain evidence="1">57</strain>
        <tissue evidence="1">Leaf</tissue>
    </source>
</reference>
<sequence>MEAVIESLKLTATLNAPNTIVESESSKL</sequence>
<organism evidence="1 2">
    <name type="scientific">Gossypium klotzschianum</name>
    <dbReference type="NCBI Taxonomy" id="34286"/>
    <lineage>
        <taxon>Eukaryota</taxon>
        <taxon>Viridiplantae</taxon>
        <taxon>Streptophyta</taxon>
        <taxon>Embryophyta</taxon>
        <taxon>Tracheophyta</taxon>
        <taxon>Spermatophyta</taxon>
        <taxon>Magnoliopsida</taxon>
        <taxon>eudicotyledons</taxon>
        <taxon>Gunneridae</taxon>
        <taxon>Pentapetalae</taxon>
        <taxon>rosids</taxon>
        <taxon>malvids</taxon>
        <taxon>Malvales</taxon>
        <taxon>Malvaceae</taxon>
        <taxon>Malvoideae</taxon>
        <taxon>Gossypium</taxon>
    </lineage>
</organism>
<dbReference type="Proteomes" id="UP000593573">
    <property type="component" value="Unassembled WGS sequence"/>
</dbReference>
<proteinExistence type="predicted"/>
<comment type="caution">
    <text evidence="1">The sequence shown here is derived from an EMBL/GenBank/DDBJ whole genome shotgun (WGS) entry which is preliminary data.</text>
</comment>
<name>A0A7J8UZM6_9ROSI</name>
<evidence type="ECO:0000313" key="1">
    <source>
        <dbReference type="EMBL" id="MBA0655674.1"/>
    </source>
</evidence>
<gene>
    <name evidence="1" type="ORF">Goklo_008132</name>
</gene>
<feature type="non-terminal residue" evidence="1">
    <location>
        <position position="28"/>
    </location>
</feature>